<organism evidence="1 2">
    <name type="scientific">Clunio marinus</name>
    <dbReference type="NCBI Taxonomy" id="568069"/>
    <lineage>
        <taxon>Eukaryota</taxon>
        <taxon>Metazoa</taxon>
        <taxon>Ecdysozoa</taxon>
        <taxon>Arthropoda</taxon>
        <taxon>Hexapoda</taxon>
        <taxon>Insecta</taxon>
        <taxon>Pterygota</taxon>
        <taxon>Neoptera</taxon>
        <taxon>Endopterygota</taxon>
        <taxon>Diptera</taxon>
        <taxon>Nematocera</taxon>
        <taxon>Chironomoidea</taxon>
        <taxon>Chironomidae</taxon>
        <taxon>Clunio</taxon>
    </lineage>
</organism>
<sequence length="98" mass="11564">MILQHSVFRSKLKEKEKEKKSRELFLLVRRNNFLLFHHVQPNLHTRNRFLPCGIRRRKDPIVGTLIIMGGKAFSFFLAANQPTTFHPAILILRVTEQK</sequence>
<name>A0A1J1HX31_9DIPT</name>
<reference evidence="1 2" key="1">
    <citation type="submission" date="2015-04" db="EMBL/GenBank/DDBJ databases">
        <authorList>
            <person name="Syromyatnikov M.Y."/>
            <person name="Popov V.N."/>
        </authorList>
    </citation>
    <scope>NUCLEOTIDE SEQUENCE [LARGE SCALE GENOMIC DNA]</scope>
</reference>
<keyword evidence="2" id="KW-1185">Reference proteome</keyword>
<accession>A0A1J1HX31</accession>
<proteinExistence type="predicted"/>
<dbReference type="AlphaFoldDB" id="A0A1J1HX31"/>
<evidence type="ECO:0000313" key="2">
    <source>
        <dbReference type="Proteomes" id="UP000183832"/>
    </source>
</evidence>
<dbReference type="Proteomes" id="UP000183832">
    <property type="component" value="Unassembled WGS sequence"/>
</dbReference>
<dbReference type="EMBL" id="CVRI01000031">
    <property type="protein sequence ID" value="CRK92581.1"/>
    <property type="molecule type" value="Genomic_DNA"/>
</dbReference>
<protein>
    <submittedName>
        <fullName evidence="1">CLUMA_CG006138, isoform A</fullName>
    </submittedName>
</protein>
<evidence type="ECO:0000313" key="1">
    <source>
        <dbReference type="EMBL" id="CRK92581.1"/>
    </source>
</evidence>
<gene>
    <name evidence="1" type="ORF">CLUMA_CG006138</name>
</gene>